<dbReference type="InterPro" id="IPR000914">
    <property type="entry name" value="SBP_5_dom"/>
</dbReference>
<dbReference type="RefSeq" id="WP_368654655.1">
    <property type="nucleotide sequence ID" value="NZ_CP162599.1"/>
</dbReference>
<feature type="signal peptide" evidence="2">
    <location>
        <begin position="1"/>
        <end position="22"/>
    </location>
</feature>
<dbReference type="PANTHER" id="PTHR30290">
    <property type="entry name" value="PERIPLASMIC BINDING COMPONENT OF ABC TRANSPORTER"/>
    <property type="match status" value="1"/>
</dbReference>
<gene>
    <name evidence="4" type="ORF">AB4Y30_06400</name>
</gene>
<evidence type="ECO:0000259" key="3">
    <source>
        <dbReference type="Pfam" id="PF00496"/>
    </source>
</evidence>
<protein>
    <submittedName>
        <fullName evidence="4">ABC transporter substrate-binding protein</fullName>
    </submittedName>
</protein>
<dbReference type="GO" id="GO:0043190">
    <property type="term" value="C:ATP-binding cassette (ABC) transporter complex"/>
    <property type="evidence" value="ECO:0007669"/>
    <property type="project" value="InterPro"/>
</dbReference>
<keyword evidence="1 2" id="KW-0732">Signal</keyword>
<dbReference type="CDD" id="cd08502">
    <property type="entry name" value="PBP2_NikA_DppA_OppA_like_16"/>
    <property type="match status" value="1"/>
</dbReference>
<proteinExistence type="predicted"/>
<feature type="domain" description="Solute-binding protein family 5" evidence="3">
    <location>
        <begin position="83"/>
        <end position="437"/>
    </location>
</feature>
<sequence>MGLNIRKGLFMIMFVSLLFAVACSSDTSDNNTNNEQEAGGTLNIAVDASPPSLDQPTSTATNARDTSRLIFESLVTTDSEFSPVPMLAESIETEDNQTFTFHLRQGILFHNGEEMIAEDVIASMERWLEKSSITGNIFNGATWTAEDDYTVVLELQSPSALVLDTIATSKQGAAIMPKEIVDSAPAEGVTEYIGTGPYKFVEWQQDNYIKFEKYEDYQPLDMEPDGLAGKREALVDEIYFHIVTDPSTRLTGLQTGEYDFVYGVPLDNYEQLQNDPNLETILEPEANNLLGLNNVEGPASDFKLRQAINTALDAETIMMAGYPNEDFYWLDSGYMDVHIANWASTAGSEYYNQNDMEKAKQLLEESEYDGEEFTIITTRDYFYLYNIGVVIQEQLKQLGMNVKLEVYDWPTMLDLRDNKLSEWDGFITSSTTVSTPPQLLVLSSSWAGGVNDDFVGEAMKAIETAPTIEEAHDLWDDLQLYVWEELLPAVQLGGNSTLYGSSSKVQGIETTSGPIFWNVTVSE</sequence>
<name>A0AB39HPX1_9BACI</name>
<evidence type="ECO:0000256" key="1">
    <source>
        <dbReference type="ARBA" id="ARBA00022729"/>
    </source>
</evidence>
<evidence type="ECO:0000256" key="2">
    <source>
        <dbReference type="SAM" id="SignalP"/>
    </source>
</evidence>
<dbReference type="SUPFAM" id="SSF53850">
    <property type="entry name" value="Periplasmic binding protein-like II"/>
    <property type="match status" value="1"/>
</dbReference>
<dbReference type="EMBL" id="CP162599">
    <property type="protein sequence ID" value="XDK33977.1"/>
    <property type="molecule type" value="Genomic_DNA"/>
</dbReference>
<feature type="chain" id="PRO_5044262032" evidence="2">
    <location>
        <begin position="23"/>
        <end position="523"/>
    </location>
</feature>
<dbReference type="GO" id="GO:1904680">
    <property type="term" value="F:peptide transmembrane transporter activity"/>
    <property type="evidence" value="ECO:0007669"/>
    <property type="project" value="TreeGrafter"/>
</dbReference>
<dbReference type="GO" id="GO:0042597">
    <property type="term" value="C:periplasmic space"/>
    <property type="evidence" value="ECO:0007669"/>
    <property type="project" value="UniProtKB-ARBA"/>
</dbReference>
<dbReference type="Gene3D" id="3.10.105.10">
    <property type="entry name" value="Dipeptide-binding Protein, Domain 3"/>
    <property type="match status" value="1"/>
</dbReference>
<dbReference type="InterPro" id="IPR039424">
    <property type="entry name" value="SBP_5"/>
</dbReference>
<dbReference type="AlphaFoldDB" id="A0AB39HPX1"/>
<accession>A0AB39HPX1</accession>
<dbReference type="PROSITE" id="PS51257">
    <property type="entry name" value="PROKAR_LIPOPROTEIN"/>
    <property type="match status" value="1"/>
</dbReference>
<organism evidence="4">
    <name type="scientific">Ornithinibacillus sp. 4-3</name>
    <dbReference type="NCBI Taxonomy" id="3231488"/>
    <lineage>
        <taxon>Bacteria</taxon>
        <taxon>Bacillati</taxon>
        <taxon>Bacillota</taxon>
        <taxon>Bacilli</taxon>
        <taxon>Bacillales</taxon>
        <taxon>Bacillaceae</taxon>
        <taxon>Ornithinibacillus</taxon>
    </lineage>
</organism>
<dbReference type="PANTHER" id="PTHR30290:SF38">
    <property type="entry name" value="D,D-DIPEPTIDE-BINDING PERIPLASMIC PROTEIN DDPA-RELATED"/>
    <property type="match status" value="1"/>
</dbReference>
<reference evidence="4" key="1">
    <citation type="submission" date="2024-07" db="EMBL/GenBank/DDBJ databases">
        <title>Halotolerant mesophilic bacterium Ornithinibacillus sp. 4-3, sp. nov., isolated from soil.</title>
        <authorList>
            <person name="Sidarenka A.V."/>
            <person name="Guliayeva D.E."/>
            <person name="Leanovich S.I."/>
            <person name="Hileuskaya K.S."/>
            <person name="Akhremchuk A.E."/>
            <person name="Sikolenko M.A."/>
            <person name="Valentovich L.N."/>
        </authorList>
    </citation>
    <scope>NUCLEOTIDE SEQUENCE</scope>
    <source>
        <strain evidence="4">4-3</strain>
    </source>
</reference>
<dbReference type="Gene3D" id="3.40.190.10">
    <property type="entry name" value="Periplasmic binding protein-like II"/>
    <property type="match status" value="1"/>
</dbReference>
<dbReference type="Pfam" id="PF00496">
    <property type="entry name" value="SBP_bac_5"/>
    <property type="match status" value="1"/>
</dbReference>
<evidence type="ECO:0000313" key="4">
    <source>
        <dbReference type="EMBL" id="XDK33977.1"/>
    </source>
</evidence>
<dbReference type="Gene3D" id="3.90.76.10">
    <property type="entry name" value="Dipeptide-binding Protein, Domain 1"/>
    <property type="match status" value="1"/>
</dbReference>
<dbReference type="GO" id="GO:0015833">
    <property type="term" value="P:peptide transport"/>
    <property type="evidence" value="ECO:0007669"/>
    <property type="project" value="TreeGrafter"/>
</dbReference>
<dbReference type="PIRSF" id="PIRSF002741">
    <property type="entry name" value="MppA"/>
    <property type="match status" value="1"/>
</dbReference>
<dbReference type="InterPro" id="IPR030678">
    <property type="entry name" value="Peptide/Ni-bd"/>
</dbReference>